<dbReference type="PANTHER" id="PTHR43581:SF4">
    <property type="entry name" value="ATP_GTP PHOSPHATASE"/>
    <property type="match status" value="1"/>
</dbReference>
<proteinExistence type="predicted"/>
<dbReference type="Proteomes" id="UP000003553">
    <property type="component" value="Unassembled WGS sequence"/>
</dbReference>
<dbReference type="InterPro" id="IPR051396">
    <property type="entry name" value="Bact_Antivir_Def_Nuclease"/>
</dbReference>
<dbReference type="Gene3D" id="3.40.50.300">
    <property type="entry name" value="P-loop containing nucleotide triphosphate hydrolases"/>
    <property type="match status" value="1"/>
</dbReference>
<dbReference type="GO" id="GO:0005524">
    <property type="term" value="F:ATP binding"/>
    <property type="evidence" value="ECO:0007669"/>
    <property type="project" value="InterPro"/>
</dbReference>
<reference evidence="3" key="2">
    <citation type="submission" date="2015-05" db="EMBL/GenBank/DDBJ databases">
        <title>Draft genome sequence of Actinomyces odontolyticus (ATCC 17982).</title>
        <authorList>
            <person name="Sudarsanam P."/>
            <person name="Ley R."/>
            <person name="Guruge J."/>
            <person name="Turnbaugh P.J."/>
            <person name="Mahowald M."/>
            <person name="Liep D."/>
            <person name="Gordon J."/>
        </authorList>
    </citation>
    <scope>NUCLEOTIDE SEQUENCE</scope>
    <source>
        <strain evidence="3">ATCC 17982</strain>
    </source>
</reference>
<keyword evidence="4" id="KW-1185">Reference proteome</keyword>
<dbReference type="Pfam" id="PF20469">
    <property type="entry name" value="OLD-like_TOPRIM"/>
    <property type="match status" value="1"/>
</dbReference>
<feature type="domain" description="OLD protein-like TOPRIM" evidence="2">
    <location>
        <begin position="299"/>
        <end position="361"/>
    </location>
</feature>
<organism evidence="3 4">
    <name type="scientific">Schaalia dentiphila ATCC 17982</name>
    <dbReference type="NCBI Taxonomy" id="411466"/>
    <lineage>
        <taxon>Bacteria</taxon>
        <taxon>Bacillati</taxon>
        <taxon>Actinomycetota</taxon>
        <taxon>Actinomycetes</taxon>
        <taxon>Actinomycetales</taxon>
        <taxon>Actinomycetaceae</taxon>
        <taxon>Schaalia</taxon>
        <taxon>Schaalia dentiphila</taxon>
    </lineage>
</organism>
<dbReference type="HOGENOM" id="CLU_022180_1_0_11"/>
<accession>A7B8T8</accession>
<dbReference type="Pfam" id="PF13304">
    <property type="entry name" value="AAA_21"/>
    <property type="match status" value="1"/>
</dbReference>
<evidence type="ECO:0000259" key="1">
    <source>
        <dbReference type="Pfam" id="PF13304"/>
    </source>
</evidence>
<dbReference type="AlphaFoldDB" id="A7B8T8"/>
<reference evidence="3" key="1">
    <citation type="submission" date="2007-04" db="EMBL/GenBank/DDBJ databases">
        <authorList>
            <person name="Fulton L."/>
            <person name="Clifton S."/>
            <person name="Fulton B."/>
            <person name="Xu J."/>
            <person name="Minx P."/>
            <person name="Pepin K.H."/>
            <person name="Johnson M."/>
            <person name="Thiruvilangam P."/>
            <person name="Bhonagiri V."/>
            <person name="Nash W.E."/>
            <person name="Mardis E.R."/>
            <person name="Wilson R.K."/>
        </authorList>
    </citation>
    <scope>NUCLEOTIDE SEQUENCE [LARGE SCALE GENOMIC DNA]</scope>
    <source>
        <strain evidence="3">ATCC 17982</strain>
    </source>
</reference>
<dbReference type="InterPro" id="IPR003959">
    <property type="entry name" value="ATPase_AAA_core"/>
</dbReference>
<dbReference type="eggNOG" id="COG3593">
    <property type="taxonomic scope" value="Bacteria"/>
</dbReference>
<dbReference type="PANTHER" id="PTHR43581">
    <property type="entry name" value="ATP/GTP PHOSPHATASE"/>
    <property type="match status" value="1"/>
</dbReference>
<dbReference type="CDD" id="cd00267">
    <property type="entry name" value="ABC_ATPase"/>
    <property type="match status" value="1"/>
</dbReference>
<sequence>MEGASTIDGLVEILQRLESDTPTATATLEKIKAWRDSDPVLAAIDILSKRRPKFVYFGDYDVMPGKVSIPRLISHRDSGALERGEEALLALLSMAEVELEDFSSPDSHEHLIRQMENAWNTISDEVFDYWSQNKELQVRLQVIATAEAGAEAPLDQAPLLQVRVENRRHRVTVPFDERSRGFVWFFSFLAYFSKLEEESTQPLILLLDEPGLSLHATAQHDLLRFINERLAARHQVIFTTHSPFMIDPHNFGCVRTVIDAPETGTTVSSDILKTDAESAFPLHAALGVELTQTLFVGPNVLLVEGPSDVIYLQYLSEQLIKAGKTGLDDRWVLVPGGGISKLAAFLTLFGANQMKVCVLADSSAQNNKTIGRLKASGKLYDAGIVQIGNASGTEEADIEDLLPAQLYVDLVNEAYRGELAGTSLTLDELPDGPRIVKRVEDAFVSRSLNNGRFNHYSPAGALLRMKETTEMSEEQLSASEVLIQQINALLD</sequence>
<evidence type="ECO:0000313" key="4">
    <source>
        <dbReference type="Proteomes" id="UP000003553"/>
    </source>
</evidence>
<dbReference type="GO" id="GO:0016887">
    <property type="term" value="F:ATP hydrolysis activity"/>
    <property type="evidence" value="ECO:0007669"/>
    <property type="project" value="InterPro"/>
</dbReference>
<name>A7B8T8_9ACTO</name>
<comment type="caution">
    <text evidence="3">The sequence shown here is derived from an EMBL/GenBank/DDBJ whole genome shotgun (WGS) entry which is preliminary data.</text>
</comment>
<gene>
    <name evidence="3" type="ORF">ACTODO_00037</name>
</gene>
<protein>
    <submittedName>
        <fullName evidence="3">Uncharacterized protein</fullName>
    </submittedName>
</protein>
<feature type="domain" description="ATPase AAA-type core" evidence="1">
    <location>
        <begin position="120"/>
        <end position="247"/>
    </location>
</feature>
<dbReference type="EMBL" id="AAYI02000004">
    <property type="protein sequence ID" value="EDN79612.1"/>
    <property type="molecule type" value="Genomic_DNA"/>
</dbReference>
<evidence type="ECO:0000259" key="2">
    <source>
        <dbReference type="Pfam" id="PF20469"/>
    </source>
</evidence>
<dbReference type="InterPro" id="IPR027417">
    <property type="entry name" value="P-loop_NTPase"/>
</dbReference>
<evidence type="ECO:0000313" key="3">
    <source>
        <dbReference type="EMBL" id="EDN79612.1"/>
    </source>
</evidence>
<dbReference type="InterPro" id="IPR034139">
    <property type="entry name" value="TOPRIM_OLD"/>
</dbReference>
<dbReference type="SUPFAM" id="SSF52540">
    <property type="entry name" value="P-loop containing nucleoside triphosphate hydrolases"/>
    <property type="match status" value="1"/>
</dbReference>